<evidence type="ECO:0000313" key="3">
    <source>
        <dbReference type="EMBL" id="PPA74710.1"/>
    </source>
</evidence>
<dbReference type="AlphaFoldDB" id="A0A2S5GNN5"/>
<reference evidence="3 4" key="1">
    <citation type="submission" date="2018-02" db="EMBL/GenBank/DDBJ databases">
        <title>Draft Genome of Achromobacter spanius stain 6.</title>
        <authorList>
            <person name="Gunasekera T.S."/>
            <person name="Radwan O."/>
            <person name="Ruiz O.N."/>
        </authorList>
    </citation>
    <scope>NUCLEOTIDE SEQUENCE [LARGE SCALE GENOMIC DNA]</scope>
    <source>
        <strain evidence="3 4">6</strain>
    </source>
</reference>
<dbReference type="GO" id="GO:0006635">
    <property type="term" value="P:fatty acid beta-oxidation"/>
    <property type="evidence" value="ECO:0007669"/>
    <property type="project" value="TreeGrafter"/>
</dbReference>
<dbReference type="InterPro" id="IPR029045">
    <property type="entry name" value="ClpP/crotonase-like_dom_sf"/>
</dbReference>
<name>A0A2S5GNN5_9BURK</name>
<dbReference type="PANTHER" id="PTHR11941:SF54">
    <property type="entry name" value="ENOYL-COA HYDRATASE, MITOCHONDRIAL"/>
    <property type="match status" value="1"/>
</dbReference>
<evidence type="ECO:0000313" key="4">
    <source>
        <dbReference type="Proteomes" id="UP000239990"/>
    </source>
</evidence>
<dbReference type="GO" id="GO:0016829">
    <property type="term" value="F:lyase activity"/>
    <property type="evidence" value="ECO:0007669"/>
    <property type="project" value="UniProtKB-KW"/>
</dbReference>
<dbReference type="Proteomes" id="UP000239990">
    <property type="component" value="Unassembled WGS sequence"/>
</dbReference>
<dbReference type="PANTHER" id="PTHR11941">
    <property type="entry name" value="ENOYL-COA HYDRATASE-RELATED"/>
    <property type="match status" value="1"/>
</dbReference>
<dbReference type="RefSeq" id="WP_024070073.1">
    <property type="nucleotide sequence ID" value="NZ_PREU01000008.1"/>
</dbReference>
<organism evidence="3 4">
    <name type="scientific">Achromobacter spanius</name>
    <dbReference type="NCBI Taxonomy" id="217203"/>
    <lineage>
        <taxon>Bacteria</taxon>
        <taxon>Pseudomonadati</taxon>
        <taxon>Pseudomonadota</taxon>
        <taxon>Betaproteobacteria</taxon>
        <taxon>Burkholderiales</taxon>
        <taxon>Alcaligenaceae</taxon>
        <taxon>Achromobacter</taxon>
    </lineage>
</organism>
<dbReference type="Pfam" id="PF00378">
    <property type="entry name" value="ECH_1"/>
    <property type="match status" value="1"/>
</dbReference>
<dbReference type="CDD" id="cd06558">
    <property type="entry name" value="crotonase-like"/>
    <property type="match status" value="1"/>
</dbReference>
<sequence length="257" mass="26793">MSAELTYRDGVAILTLNRPKALNALNAEMIGEISNCLDEVAVSDARALLIVGGGGGKAFCAGADVSELQGKNAGEQRDTARRGQLAFAKLDRLRIPSVAVIIGVAFGGGLELAMACTFRIATPSSRLGLPEIKLGLLPGYGGTQRLPRLVGVGRAVELIASGRAIDAQEAERIGLIHRIVEVGDPIDAGVAYLKCLGEPFPASLGYAIEAIRHSQSIPLEAGLQQEAECFSVATQTGDAAEGVSAFLGKRKPLFTGR</sequence>
<comment type="caution">
    <text evidence="3">The sequence shown here is derived from an EMBL/GenBank/DDBJ whole genome shotgun (WGS) entry which is preliminary data.</text>
</comment>
<gene>
    <name evidence="3" type="ORF">C4E15_18620</name>
</gene>
<dbReference type="SUPFAM" id="SSF52096">
    <property type="entry name" value="ClpP/crotonase"/>
    <property type="match status" value="1"/>
</dbReference>
<proteinExistence type="inferred from homology"/>
<comment type="similarity">
    <text evidence="1">Belongs to the enoyl-CoA hydratase/isomerase family.</text>
</comment>
<dbReference type="InterPro" id="IPR014748">
    <property type="entry name" value="Enoyl-CoA_hydra_C"/>
</dbReference>
<dbReference type="FunFam" id="3.90.226.10:FF:000009">
    <property type="entry name" value="Carnitinyl-CoA dehydratase"/>
    <property type="match status" value="1"/>
</dbReference>
<evidence type="ECO:0000256" key="2">
    <source>
        <dbReference type="ARBA" id="ARBA00023239"/>
    </source>
</evidence>
<protein>
    <submittedName>
        <fullName evidence="3">Enoyl-CoA hydratase</fullName>
    </submittedName>
</protein>
<dbReference type="EMBL" id="PREU01000008">
    <property type="protein sequence ID" value="PPA74710.1"/>
    <property type="molecule type" value="Genomic_DNA"/>
</dbReference>
<dbReference type="InterPro" id="IPR001753">
    <property type="entry name" value="Enoyl-CoA_hydra/iso"/>
</dbReference>
<dbReference type="Gene3D" id="3.90.226.10">
    <property type="entry name" value="2-enoyl-CoA Hydratase, Chain A, domain 1"/>
    <property type="match status" value="1"/>
</dbReference>
<dbReference type="Gene3D" id="1.10.12.10">
    <property type="entry name" value="Lyase 2-enoyl-coa Hydratase, Chain A, domain 2"/>
    <property type="match status" value="1"/>
</dbReference>
<accession>A0A2S5GNN5</accession>
<dbReference type="OrthoDB" id="9775794at2"/>
<keyword evidence="2" id="KW-0456">Lyase</keyword>
<evidence type="ECO:0000256" key="1">
    <source>
        <dbReference type="ARBA" id="ARBA00005254"/>
    </source>
</evidence>